<dbReference type="PANTHER" id="PTHR30255">
    <property type="entry name" value="SINGLE-STRANDED-DNA-SPECIFIC EXONUCLEASE RECJ"/>
    <property type="match status" value="1"/>
</dbReference>
<accession>A0ABS0L309</accession>
<dbReference type="InterPro" id="IPR003156">
    <property type="entry name" value="DHHA1_dom"/>
</dbReference>
<keyword evidence="3" id="KW-0540">Nuclease</keyword>
<dbReference type="InterPro" id="IPR038763">
    <property type="entry name" value="DHH_sf"/>
</dbReference>
<evidence type="ECO:0000256" key="2">
    <source>
        <dbReference type="ARBA" id="ARBA00019841"/>
    </source>
</evidence>
<dbReference type="InterPro" id="IPR051673">
    <property type="entry name" value="SSDNA_exonuclease_RecJ"/>
</dbReference>
<keyword evidence="5 9" id="KW-0269">Exonuclease</keyword>
<dbReference type="Pfam" id="PF01368">
    <property type="entry name" value="DHH"/>
    <property type="match status" value="1"/>
</dbReference>
<evidence type="ECO:0000256" key="3">
    <source>
        <dbReference type="ARBA" id="ARBA00022722"/>
    </source>
</evidence>
<evidence type="ECO:0000256" key="4">
    <source>
        <dbReference type="ARBA" id="ARBA00022801"/>
    </source>
</evidence>
<organism evidence="9 10">
    <name type="scientific">Hymenobacter guriensis</name>
    <dbReference type="NCBI Taxonomy" id="2793065"/>
    <lineage>
        <taxon>Bacteria</taxon>
        <taxon>Pseudomonadati</taxon>
        <taxon>Bacteroidota</taxon>
        <taxon>Cytophagia</taxon>
        <taxon>Cytophagales</taxon>
        <taxon>Hymenobacteraceae</taxon>
        <taxon>Hymenobacter</taxon>
    </lineage>
</organism>
<protein>
    <recommendedName>
        <fullName evidence="2">Single-stranded-DNA-specific exonuclease RecJ</fullName>
    </recommendedName>
</protein>
<evidence type="ECO:0000259" key="7">
    <source>
        <dbReference type="Pfam" id="PF02272"/>
    </source>
</evidence>
<reference evidence="9 10" key="1">
    <citation type="submission" date="2020-11" db="EMBL/GenBank/DDBJ databases">
        <title>Hymenobacter sp.</title>
        <authorList>
            <person name="Kim M.K."/>
        </authorList>
    </citation>
    <scope>NUCLEOTIDE SEQUENCE [LARGE SCALE GENOMIC DNA]</scope>
    <source>
        <strain evidence="9 10">BT594</strain>
    </source>
</reference>
<dbReference type="Pfam" id="PF02272">
    <property type="entry name" value="DHHA1"/>
    <property type="match status" value="1"/>
</dbReference>
<dbReference type="SUPFAM" id="SSF64182">
    <property type="entry name" value="DHH phosphoesterases"/>
    <property type="match status" value="1"/>
</dbReference>
<dbReference type="Gene3D" id="3.10.310.30">
    <property type="match status" value="1"/>
</dbReference>
<dbReference type="NCBIfam" id="TIGR00644">
    <property type="entry name" value="recJ"/>
    <property type="match status" value="1"/>
</dbReference>
<dbReference type="RefSeq" id="WP_196955534.1">
    <property type="nucleotide sequence ID" value="NZ_JADWYK010000007.1"/>
</dbReference>
<keyword evidence="10" id="KW-1185">Reference proteome</keyword>
<comment type="similarity">
    <text evidence="1">Belongs to the RecJ family.</text>
</comment>
<evidence type="ECO:0000259" key="8">
    <source>
        <dbReference type="Pfam" id="PF17768"/>
    </source>
</evidence>
<dbReference type="PANTHER" id="PTHR30255:SF2">
    <property type="entry name" value="SINGLE-STRANDED-DNA-SPECIFIC EXONUCLEASE RECJ"/>
    <property type="match status" value="1"/>
</dbReference>
<evidence type="ECO:0000256" key="5">
    <source>
        <dbReference type="ARBA" id="ARBA00022839"/>
    </source>
</evidence>
<sequence>MQKRWIRKPAPDPEKVRHLADALRVNEAIIALLCQRQVCSFEEARAYFRPSLDSLPDPLLMRDMDRAVERLLQALHTGEKVLVFGDYDVDGTTSVAVVYSYLCQFFGLERVEYYIPDRYKEGYGISETGIEYAADHGFALIIALDCGVKSVEMVTYATQRGVDFIICDHHLPGDELPAAVAVLDPKRADCPYPFKELSGCGVGFKLMQALCQHLGQDEAPLYELLDLLAVSIAADIVPIGGENRILAYHGLRLLNDANHPQRPGLDALRELAGLTGAQLNISSLVFGFSPRINAAGRMGDAKRAVAMLLAGSKEEAIEKAGVVDKTNQERRGFDTRITKEALEMIEADAGLRNARSTVLYNETWHKGVIGIVASRCLDKYYRPTIILTQSNGKATGSARSVIGFDVHQAILECSDLLEQFGGHMYAAGLTLPVENVPAFQRRFEEVVSSRITDEQMIPPVEIDGQLELTDITPSFYKLLSQMEPFGPGNSNPVFESRGVYALPDSARIVGNSHLKITLTQDGHHTVDAIGFGLGEYLPEILLGRPFSVCYTVELNEYRGVKTLQLRLKDIRWD</sequence>
<evidence type="ECO:0000313" key="10">
    <source>
        <dbReference type="Proteomes" id="UP000601099"/>
    </source>
</evidence>
<comment type="caution">
    <text evidence="9">The sequence shown here is derived from an EMBL/GenBank/DDBJ whole genome shotgun (WGS) entry which is preliminary data.</text>
</comment>
<dbReference type="InterPro" id="IPR004610">
    <property type="entry name" value="RecJ"/>
</dbReference>
<feature type="domain" description="DDH" evidence="6">
    <location>
        <begin position="80"/>
        <end position="232"/>
    </location>
</feature>
<dbReference type="Pfam" id="PF17768">
    <property type="entry name" value="RecJ_OB"/>
    <property type="match status" value="1"/>
</dbReference>
<evidence type="ECO:0000313" key="9">
    <source>
        <dbReference type="EMBL" id="MBG8554516.1"/>
    </source>
</evidence>
<dbReference type="EMBL" id="JADWYK010000007">
    <property type="protein sequence ID" value="MBG8554516.1"/>
    <property type="molecule type" value="Genomic_DNA"/>
</dbReference>
<dbReference type="Proteomes" id="UP000601099">
    <property type="component" value="Unassembled WGS sequence"/>
</dbReference>
<dbReference type="InterPro" id="IPR001667">
    <property type="entry name" value="DDH_dom"/>
</dbReference>
<evidence type="ECO:0000256" key="1">
    <source>
        <dbReference type="ARBA" id="ARBA00005915"/>
    </source>
</evidence>
<name>A0ABS0L309_9BACT</name>
<evidence type="ECO:0000259" key="6">
    <source>
        <dbReference type="Pfam" id="PF01368"/>
    </source>
</evidence>
<gene>
    <name evidence="9" type="primary">recJ</name>
    <name evidence="9" type="ORF">I5L79_13240</name>
</gene>
<dbReference type="GO" id="GO:0004527">
    <property type="term" value="F:exonuclease activity"/>
    <property type="evidence" value="ECO:0007669"/>
    <property type="project" value="UniProtKB-KW"/>
</dbReference>
<dbReference type="Gene3D" id="3.90.1640.30">
    <property type="match status" value="1"/>
</dbReference>
<dbReference type="InterPro" id="IPR041122">
    <property type="entry name" value="RecJ_OB"/>
</dbReference>
<proteinExistence type="inferred from homology"/>
<feature type="domain" description="RecJ OB" evidence="8">
    <location>
        <begin position="462"/>
        <end position="569"/>
    </location>
</feature>
<feature type="domain" description="DHHA1" evidence="7">
    <location>
        <begin position="358"/>
        <end position="448"/>
    </location>
</feature>
<keyword evidence="4" id="KW-0378">Hydrolase</keyword>